<evidence type="ECO:0000256" key="2">
    <source>
        <dbReference type="ARBA" id="ARBA00006671"/>
    </source>
</evidence>
<dbReference type="InterPro" id="IPR008966">
    <property type="entry name" value="Adhesion_dom_sf"/>
</dbReference>
<accession>A0ABN6LMF3</accession>
<comment type="subcellular location">
    <subcellularLocation>
        <location evidence="1">Fimbrium</location>
    </subcellularLocation>
</comment>
<dbReference type="PANTHER" id="PTHR33420:SF14">
    <property type="entry name" value="TYPE 1 FIMBRIN D-MANNOSE SPECIFIC ADHESIN"/>
    <property type="match status" value="1"/>
</dbReference>
<reference evidence="4 5" key="1">
    <citation type="submission" date="2021-12" db="EMBL/GenBank/DDBJ databases">
        <title>Complete genome sequence of Phytobacter diazotrophicus TA9734.</title>
        <authorList>
            <person name="Kubota H."/>
            <person name="Nakayama Y."/>
            <person name="Ariyoshi T."/>
        </authorList>
    </citation>
    <scope>NUCLEOTIDE SEQUENCE [LARGE SCALE GENOMIC DNA]</scope>
    <source>
        <strain evidence="4 5">TA9734</strain>
    </source>
</reference>
<keyword evidence="3" id="KW-0281">Fimbrium</keyword>
<dbReference type="InterPro" id="IPR050263">
    <property type="entry name" value="Bact_Fimbrial_Adh_Pro"/>
</dbReference>
<evidence type="ECO:0000313" key="5">
    <source>
        <dbReference type="Proteomes" id="UP001320460"/>
    </source>
</evidence>
<dbReference type="Proteomes" id="UP001320460">
    <property type="component" value="Chromosome"/>
</dbReference>
<name>A0ABN6LMF3_9ENTR</name>
<comment type="similarity">
    <text evidence="2">Belongs to the fimbrial protein family.</text>
</comment>
<protein>
    <recommendedName>
        <fullName evidence="6">Type 1 fimbria pilin</fullName>
    </recommendedName>
</protein>
<organism evidence="4 5">
    <name type="scientific">Phytobacter diazotrophicus</name>
    <dbReference type="NCBI Taxonomy" id="395631"/>
    <lineage>
        <taxon>Bacteria</taxon>
        <taxon>Pseudomonadati</taxon>
        <taxon>Pseudomonadota</taxon>
        <taxon>Gammaproteobacteria</taxon>
        <taxon>Enterobacterales</taxon>
        <taxon>Enterobacteriaceae</taxon>
        <taxon>Phytobacter</taxon>
    </lineage>
</organism>
<evidence type="ECO:0000313" key="4">
    <source>
        <dbReference type="EMBL" id="BDD48773.1"/>
    </source>
</evidence>
<proteinExistence type="inferred from homology"/>
<gene>
    <name evidence="4" type="ORF">PDTA9734_02600</name>
</gene>
<keyword evidence="5" id="KW-1185">Reference proteome</keyword>
<dbReference type="SUPFAM" id="SSF49401">
    <property type="entry name" value="Bacterial adhesins"/>
    <property type="match status" value="1"/>
</dbReference>
<dbReference type="Gene3D" id="2.60.40.1090">
    <property type="entry name" value="Fimbrial-type adhesion domain"/>
    <property type="match status" value="1"/>
</dbReference>
<evidence type="ECO:0000256" key="1">
    <source>
        <dbReference type="ARBA" id="ARBA00004561"/>
    </source>
</evidence>
<sequence>MNKTMRCFLIVPFLLYGLLPQVAIGFDFVPDNATTTAYMNASAFPATLGNITSAASASATVLASGWPNSNSKDSAKIKSVTINPDLTARGFTLQVKVANSSWMSASAAVGKCVWVDANCSINGSTSTPVNNRATQAISVRLLRNSTAAYDPIPAGTDIATVILWHFSSAYPSGRSSPVATLYFKFDGAVTPIIPTCDITNFDSNVIMPDVRRSDLVRQGAGRYTGVTKEFNINLACGNMPRVTVKFNGDKMPGIASEDVLVNKLSGNDNIGIQLFYKNNAMKIGENIELLSAAADSENLKFNAYYYYKGGAVQSGPIKSQTEFTFTYE</sequence>
<dbReference type="EMBL" id="AP025334">
    <property type="protein sequence ID" value="BDD48773.1"/>
    <property type="molecule type" value="Genomic_DNA"/>
</dbReference>
<dbReference type="PANTHER" id="PTHR33420">
    <property type="entry name" value="FIMBRIAL SUBUNIT ELFA-RELATED"/>
    <property type="match status" value="1"/>
</dbReference>
<dbReference type="InterPro" id="IPR036937">
    <property type="entry name" value="Adhesion_dom_fimbrial_sf"/>
</dbReference>
<dbReference type="RefSeq" id="WP_125123745.1">
    <property type="nucleotide sequence ID" value="NZ_AP025334.1"/>
</dbReference>
<evidence type="ECO:0000256" key="3">
    <source>
        <dbReference type="ARBA" id="ARBA00023263"/>
    </source>
</evidence>
<evidence type="ECO:0008006" key="6">
    <source>
        <dbReference type="Google" id="ProtNLM"/>
    </source>
</evidence>